<evidence type="ECO:0000256" key="4">
    <source>
        <dbReference type="ARBA" id="ARBA00023316"/>
    </source>
</evidence>
<dbReference type="InterPro" id="IPR005300">
    <property type="entry name" value="MltA_B"/>
</dbReference>
<comment type="caution">
    <text evidence="7">The sequence shown here is derived from an EMBL/GenBank/DDBJ whole genome shotgun (WGS) entry which is preliminary data.</text>
</comment>
<dbReference type="GO" id="GO:0019867">
    <property type="term" value="C:outer membrane"/>
    <property type="evidence" value="ECO:0007669"/>
    <property type="project" value="InterPro"/>
</dbReference>
<dbReference type="GO" id="GO:0009253">
    <property type="term" value="P:peptidoglycan catabolic process"/>
    <property type="evidence" value="ECO:0007669"/>
    <property type="project" value="TreeGrafter"/>
</dbReference>
<dbReference type="InterPro" id="IPR010611">
    <property type="entry name" value="3D_dom"/>
</dbReference>
<evidence type="ECO:0000256" key="3">
    <source>
        <dbReference type="ARBA" id="ARBA00023239"/>
    </source>
</evidence>
<comment type="catalytic activity">
    <reaction evidence="1">
        <text>Exolytic cleavage of the (1-&gt;4)-beta-glycosidic linkage between N-acetylmuramic acid (MurNAc) and N-acetylglucosamine (GlcNAc) residues in peptidoglycan, from either the reducing or the non-reducing ends of the peptidoglycan chains, with concomitant formation of a 1,6-anhydrobond in the MurNAc residue.</text>
        <dbReference type="EC" id="4.2.2.n1"/>
    </reaction>
</comment>
<sequence length="415" mass="46152">MIRSVSSFCLGLSIVAVSSLGQVANAQVLRQVSTERIKYVGLDDKLGNSQPDSDKRAVYRWNTNPSCPAAKPKAKETSTWNKSQRQALEKAIDHSLYYLSTPKAARTYRKYTKTKFNLAHTRRSLLRFKELLLTTDSPQALEKAVKEEFAFYQSVGKDKRGKVEFTGYFEPTYTASRVRTAEYPYPLYRQPPNFKRWSRPHPTRAQLEGKDGLAQGKSLLRGHELVWLSDRLEAFLVQVQGSAKLKMTDGTTMTVGYNGTTNYHYVSVGGELVKDGVFGKDELTLPKLLAYFAQNPQKLDEYIPRNNRFIFFRETNGKAPTGNLGVPVTGDRSIATDKSLMPPGALALIVAPIPDLESTGEIETRVVSRYVLDQDTGSAIKGAGRVDIFLGSGETAGERAGRLNGSGNLFYLLLK</sequence>
<reference evidence="7" key="1">
    <citation type="journal article" date="2021" name="Antonie Van Leeuwenhoek">
        <title>Draft genome and description of Waterburya agarophytonicola gen. nov. sp. nov. (Pleurocapsales, Cyanobacteria): a seaweed symbiont.</title>
        <authorList>
            <person name="Bonthond G."/>
            <person name="Shalygin S."/>
            <person name="Bayer T."/>
            <person name="Weinberger F."/>
        </authorList>
    </citation>
    <scope>NUCLEOTIDE SEQUENCE</scope>
    <source>
        <strain evidence="7">KI4</strain>
    </source>
</reference>
<dbReference type="Gene3D" id="2.40.240.50">
    <property type="entry name" value="Barwin-like endoglucanases"/>
    <property type="match status" value="1"/>
</dbReference>
<dbReference type="PIRSF" id="PIRSF019422">
    <property type="entry name" value="MltA"/>
    <property type="match status" value="1"/>
</dbReference>
<dbReference type="AlphaFoldDB" id="A0A964BMH6"/>
<keyword evidence="3" id="KW-0456">Lyase</keyword>
<feature type="domain" description="Lytic transglycosylase MltA" evidence="6">
    <location>
        <begin position="172"/>
        <end position="313"/>
    </location>
</feature>
<dbReference type="EC" id="4.2.2.n1" evidence="2"/>
<evidence type="ECO:0000256" key="5">
    <source>
        <dbReference type="ARBA" id="ARBA00030918"/>
    </source>
</evidence>
<gene>
    <name evidence="7" type="ORF">I4641_03650</name>
</gene>
<dbReference type="Pfam" id="PF06725">
    <property type="entry name" value="3D"/>
    <property type="match status" value="1"/>
</dbReference>
<dbReference type="GO" id="GO:0071555">
    <property type="term" value="P:cell wall organization"/>
    <property type="evidence" value="ECO:0007669"/>
    <property type="project" value="UniProtKB-KW"/>
</dbReference>
<dbReference type="PANTHER" id="PTHR30124">
    <property type="entry name" value="MEMBRANE-BOUND LYTIC MUREIN TRANSGLYCOSYLASE A"/>
    <property type="match status" value="1"/>
</dbReference>
<dbReference type="Proteomes" id="UP000729733">
    <property type="component" value="Unassembled WGS sequence"/>
</dbReference>
<dbReference type="InterPro" id="IPR026044">
    <property type="entry name" value="MltA"/>
</dbReference>
<evidence type="ECO:0000256" key="2">
    <source>
        <dbReference type="ARBA" id="ARBA00012587"/>
    </source>
</evidence>
<dbReference type="SUPFAM" id="SSF50685">
    <property type="entry name" value="Barwin-like endoglucanases"/>
    <property type="match status" value="1"/>
</dbReference>
<protein>
    <recommendedName>
        <fullName evidence="2">peptidoglycan lytic exotransglycosylase</fullName>
        <ecNumber evidence="2">4.2.2.n1</ecNumber>
    </recommendedName>
    <alternativeName>
        <fullName evidence="5">Murein hydrolase A</fullName>
    </alternativeName>
</protein>
<keyword evidence="4" id="KW-0961">Cell wall biogenesis/degradation</keyword>
<organism evidence="7 8">
    <name type="scientific">Waterburya agarophytonicola KI4</name>
    <dbReference type="NCBI Taxonomy" id="2874699"/>
    <lineage>
        <taxon>Bacteria</taxon>
        <taxon>Bacillati</taxon>
        <taxon>Cyanobacteriota</taxon>
        <taxon>Cyanophyceae</taxon>
        <taxon>Pleurocapsales</taxon>
        <taxon>Hyellaceae</taxon>
        <taxon>Waterburya</taxon>
        <taxon>Waterburya agarophytonicola</taxon>
    </lineage>
</organism>
<evidence type="ECO:0000259" key="6">
    <source>
        <dbReference type="SMART" id="SM00925"/>
    </source>
</evidence>
<dbReference type="CDD" id="cd14485">
    <property type="entry name" value="mltA_like_LT_A"/>
    <property type="match status" value="1"/>
</dbReference>
<name>A0A964BMH6_9CYAN</name>
<dbReference type="EMBL" id="JADWDC010000006">
    <property type="protein sequence ID" value="MCC0176073.1"/>
    <property type="molecule type" value="Genomic_DNA"/>
</dbReference>
<keyword evidence="8" id="KW-1185">Reference proteome</keyword>
<dbReference type="GO" id="GO:0009254">
    <property type="term" value="P:peptidoglycan turnover"/>
    <property type="evidence" value="ECO:0007669"/>
    <property type="project" value="InterPro"/>
</dbReference>
<dbReference type="GO" id="GO:0004553">
    <property type="term" value="F:hydrolase activity, hydrolyzing O-glycosyl compounds"/>
    <property type="evidence" value="ECO:0007669"/>
    <property type="project" value="InterPro"/>
</dbReference>
<dbReference type="SMART" id="SM00925">
    <property type="entry name" value="MltA"/>
    <property type="match status" value="1"/>
</dbReference>
<evidence type="ECO:0000313" key="8">
    <source>
        <dbReference type="Proteomes" id="UP000729733"/>
    </source>
</evidence>
<accession>A0A964BMH6</accession>
<dbReference type="CDD" id="cd14668">
    <property type="entry name" value="mlta_B"/>
    <property type="match status" value="1"/>
</dbReference>
<dbReference type="GO" id="GO:0008933">
    <property type="term" value="F:peptidoglycan lytic transglycosylase activity"/>
    <property type="evidence" value="ECO:0007669"/>
    <property type="project" value="TreeGrafter"/>
</dbReference>
<proteinExistence type="predicted"/>
<dbReference type="Pfam" id="PF03562">
    <property type="entry name" value="MltA"/>
    <property type="match status" value="1"/>
</dbReference>
<dbReference type="InterPro" id="IPR036908">
    <property type="entry name" value="RlpA-like_sf"/>
</dbReference>
<evidence type="ECO:0000313" key="7">
    <source>
        <dbReference type="EMBL" id="MCC0176073.1"/>
    </source>
</evidence>
<evidence type="ECO:0000256" key="1">
    <source>
        <dbReference type="ARBA" id="ARBA00001420"/>
    </source>
</evidence>
<dbReference type="Gene3D" id="2.40.40.10">
    <property type="entry name" value="RlpA-like domain"/>
    <property type="match status" value="1"/>
</dbReference>
<dbReference type="PANTHER" id="PTHR30124:SF0">
    <property type="entry name" value="MEMBRANE-BOUND LYTIC MUREIN TRANSGLYCOSYLASE A"/>
    <property type="match status" value="1"/>
</dbReference>
<dbReference type="RefSeq" id="WP_229639108.1">
    <property type="nucleotide sequence ID" value="NZ_JADWDC010000006.1"/>
</dbReference>